<comment type="cofactor">
    <cofactor evidence="1">
        <name>Mg(2+)</name>
        <dbReference type="ChEBI" id="CHEBI:18420"/>
    </cofactor>
</comment>
<evidence type="ECO:0000256" key="5">
    <source>
        <dbReference type="ARBA" id="ARBA00039666"/>
    </source>
</evidence>
<dbReference type="EMBL" id="KV426131">
    <property type="protein sequence ID" value="KZV87243.1"/>
    <property type="molecule type" value="Genomic_DNA"/>
</dbReference>
<sequence>MPAAYRALLLDLSGTLHVGSRPIPRGVESLAKLRAAGVPFRICSNTSKDGARALAQKLQEMGYEIREHEMFTSLQACKAELTARNLKRPLLLLSDSALDDFREFSQNAGHDGKHDAVVLGLAPSRFDYAHLDHAFRVLIEADGQAPLLATHRARYIRTEDGGLSLGPGGFVSALETASGLQAHVIGKPSRSFFELALSSLASDGISREDWGQVAVVGDDVEADLGEGAVDLGLTRILVRTGKYREGDESRATGSIVLRESFSAVVDELLGAGET</sequence>
<dbReference type="Proteomes" id="UP000077266">
    <property type="component" value="Unassembled WGS sequence"/>
</dbReference>
<dbReference type="Pfam" id="PF13344">
    <property type="entry name" value="Hydrolase_6"/>
    <property type="match status" value="1"/>
</dbReference>
<comment type="similarity">
    <text evidence="2">Belongs to the HAD-like hydrolase superfamily.</text>
</comment>
<keyword evidence="7" id="KW-1185">Reference proteome</keyword>
<dbReference type="GO" id="GO:0005737">
    <property type="term" value="C:cytoplasm"/>
    <property type="evidence" value="ECO:0007669"/>
    <property type="project" value="TreeGrafter"/>
</dbReference>
<organism evidence="6 7">
    <name type="scientific">Exidia glandulosa HHB12029</name>
    <dbReference type="NCBI Taxonomy" id="1314781"/>
    <lineage>
        <taxon>Eukaryota</taxon>
        <taxon>Fungi</taxon>
        <taxon>Dikarya</taxon>
        <taxon>Basidiomycota</taxon>
        <taxon>Agaricomycotina</taxon>
        <taxon>Agaricomycetes</taxon>
        <taxon>Auriculariales</taxon>
        <taxon>Exidiaceae</taxon>
        <taxon>Exidia</taxon>
    </lineage>
</organism>
<dbReference type="InterPro" id="IPR023214">
    <property type="entry name" value="HAD_sf"/>
</dbReference>
<evidence type="ECO:0000256" key="3">
    <source>
        <dbReference type="ARBA" id="ARBA00022723"/>
    </source>
</evidence>
<dbReference type="SUPFAM" id="SSF56784">
    <property type="entry name" value="HAD-like"/>
    <property type="match status" value="1"/>
</dbReference>
<dbReference type="PANTHER" id="PTHR19288">
    <property type="entry name" value="4-NITROPHENYLPHOSPHATASE-RELATED"/>
    <property type="match status" value="1"/>
</dbReference>
<gene>
    <name evidence="6" type="ORF">EXIGLDRAFT_723923</name>
</gene>
<dbReference type="InterPro" id="IPR036412">
    <property type="entry name" value="HAD-like_sf"/>
</dbReference>
<evidence type="ECO:0000313" key="7">
    <source>
        <dbReference type="Proteomes" id="UP000077266"/>
    </source>
</evidence>
<dbReference type="Gene3D" id="3.40.50.1000">
    <property type="entry name" value="HAD superfamily/HAD-like"/>
    <property type="match status" value="2"/>
</dbReference>
<evidence type="ECO:0000313" key="6">
    <source>
        <dbReference type="EMBL" id="KZV87243.1"/>
    </source>
</evidence>
<keyword evidence="4" id="KW-0460">Magnesium</keyword>
<dbReference type="GO" id="GO:0046872">
    <property type="term" value="F:metal ion binding"/>
    <property type="evidence" value="ECO:0007669"/>
    <property type="project" value="UniProtKB-KW"/>
</dbReference>
<dbReference type="NCBIfam" id="TIGR01458">
    <property type="entry name" value="HAD-SF-IIA-hyp3"/>
    <property type="match status" value="1"/>
</dbReference>
<proteinExistence type="inferred from homology"/>
<evidence type="ECO:0000256" key="2">
    <source>
        <dbReference type="ARBA" id="ARBA00007958"/>
    </source>
</evidence>
<name>A0A165ELU4_EXIGL</name>
<dbReference type="PANTHER" id="PTHR19288:SF46">
    <property type="entry name" value="HALOACID DEHALOGENASE-LIKE HYDROLASE DOMAIN-CONTAINING PROTEIN 2"/>
    <property type="match status" value="1"/>
</dbReference>
<dbReference type="InterPro" id="IPR006357">
    <property type="entry name" value="HAD-SF_hydro_IIA"/>
</dbReference>
<dbReference type="STRING" id="1314781.A0A165ELU4"/>
<dbReference type="Pfam" id="PF13242">
    <property type="entry name" value="Hydrolase_like"/>
    <property type="match status" value="1"/>
</dbReference>
<accession>A0A165ELU4</accession>
<dbReference type="AlphaFoldDB" id="A0A165ELU4"/>
<evidence type="ECO:0000256" key="4">
    <source>
        <dbReference type="ARBA" id="ARBA00022842"/>
    </source>
</evidence>
<reference evidence="6 7" key="1">
    <citation type="journal article" date="2016" name="Mol. Biol. Evol.">
        <title>Comparative Genomics of Early-Diverging Mushroom-Forming Fungi Provides Insights into the Origins of Lignocellulose Decay Capabilities.</title>
        <authorList>
            <person name="Nagy L.G."/>
            <person name="Riley R."/>
            <person name="Tritt A."/>
            <person name="Adam C."/>
            <person name="Daum C."/>
            <person name="Floudas D."/>
            <person name="Sun H."/>
            <person name="Yadav J.S."/>
            <person name="Pangilinan J."/>
            <person name="Larsson K.H."/>
            <person name="Matsuura K."/>
            <person name="Barry K."/>
            <person name="Labutti K."/>
            <person name="Kuo R."/>
            <person name="Ohm R.A."/>
            <person name="Bhattacharya S.S."/>
            <person name="Shirouzu T."/>
            <person name="Yoshinaga Y."/>
            <person name="Martin F.M."/>
            <person name="Grigoriev I.V."/>
            <person name="Hibbett D.S."/>
        </authorList>
    </citation>
    <scope>NUCLEOTIDE SEQUENCE [LARGE SCALE GENOMIC DNA]</scope>
    <source>
        <strain evidence="6 7">HHB12029</strain>
    </source>
</reference>
<dbReference type="GO" id="GO:0016791">
    <property type="term" value="F:phosphatase activity"/>
    <property type="evidence" value="ECO:0007669"/>
    <property type="project" value="InterPro"/>
</dbReference>
<dbReference type="InterPro" id="IPR006355">
    <property type="entry name" value="LHPP/HDHD2"/>
</dbReference>
<dbReference type="InParanoid" id="A0A165ELU4"/>
<keyword evidence="3" id="KW-0479">Metal-binding</keyword>
<protein>
    <recommendedName>
        <fullName evidence="5">Haloacid dehalogenase-like hydrolase domain-containing protein 2</fullName>
    </recommendedName>
</protein>
<evidence type="ECO:0000256" key="1">
    <source>
        <dbReference type="ARBA" id="ARBA00001946"/>
    </source>
</evidence>
<dbReference type="OrthoDB" id="426235at2759"/>